<dbReference type="InterPro" id="IPR052271">
    <property type="entry name" value="GDPD-Related"/>
</dbReference>
<organism evidence="9 10">
    <name type="scientific">Nitzschia inconspicua</name>
    <dbReference type="NCBI Taxonomy" id="303405"/>
    <lineage>
        <taxon>Eukaryota</taxon>
        <taxon>Sar</taxon>
        <taxon>Stramenopiles</taxon>
        <taxon>Ochrophyta</taxon>
        <taxon>Bacillariophyta</taxon>
        <taxon>Bacillariophyceae</taxon>
        <taxon>Bacillariophycidae</taxon>
        <taxon>Bacillariales</taxon>
        <taxon>Bacillariaceae</taxon>
        <taxon>Nitzschia</taxon>
    </lineage>
</organism>
<dbReference type="Proteomes" id="UP000693970">
    <property type="component" value="Unassembled WGS sequence"/>
</dbReference>
<keyword evidence="10" id="KW-1185">Reference proteome</keyword>
<reference evidence="9" key="1">
    <citation type="journal article" date="2021" name="Sci. Rep.">
        <title>Diploid genomic architecture of Nitzschia inconspicua, an elite biomass production diatom.</title>
        <authorList>
            <person name="Oliver A."/>
            <person name="Podell S."/>
            <person name="Pinowska A."/>
            <person name="Traller J.C."/>
            <person name="Smith S.R."/>
            <person name="McClure R."/>
            <person name="Beliaev A."/>
            <person name="Bohutskyi P."/>
            <person name="Hill E.A."/>
            <person name="Rabines A."/>
            <person name="Zheng H."/>
            <person name="Allen L.Z."/>
            <person name="Kuo A."/>
            <person name="Grigoriev I.V."/>
            <person name="Allen A.E."/>
            <person name="Hazlebeck D."/>
            <person name="Allen E.E."/>
        </authorList>
    </citation>
    <scope>NUCLEOTIDE SEQUENCE</scope>
    <source>
        <strain evidence="9">Hildebrandi</strain>
    </source>
</reference>
<evidence type="ECO:0000256" key="4">
    <source>
        <dbReference type="ARBA" id="ARBA00022801"/>
    </source>
</evidence>
<comment type="subcellular location">
    <subcellularLocation>
        <location evidence="1">Membrane</location>
    </subcellularLocation>
</comment>
<dbReference type="AlphaFoldDB" id="A0A9K3L4A1"/>
<keyword evidence="3" id="KW-0812">Transmembrane</keyword>
<evidence type="ECO:0000256" key="5">
    <source>
        <dbReference type="ARBA" id="ARBA00022989"/>
    </source>
</evidence>
<dbReference type="PROSITE" id="PS51704">
    <property type="entry name" value="GP_PDE"/>
    <property type="match status" value="1"/>
</dbReference>
<evidence type="ECO:0000256" key="2">
    <source>
        <dbReference type="ARBA" id="ARBA00007277"/>
    </source>
</evidence>
<keyword evidence="4" id="KW-0378">Hydrolase</keyword>
<proteinExistence type="inferred from homology"/>
<gene>
    <name evidence="9" type="ORF">IV203_000100</name>
</gene>
<evidence type="ECO:0000313" key="9">
    <source>
        <dbReference type="EMBL" id="KAG7355414.1"/>
    </source>
</evidence>
<keyword evidence="6" id="KW-0443">Lipid metabolism</keyword>
<dbReference type="OrthoDB" id="1058301at2759"/>
<reference evidence="9" key="2">
    <citation type="submission" date="2021-04" db="EMBL/GenBank/DDBJ databases">
        <authorList>
            <person name="Podell S."/>
        </authorList>
    </citation>
    <scope>NUCLEOTIDE SEQUENCE</scope>
    <source>
        <strain evidence="9">Hildebrandi</strain>
    </source>
</reference>
<dbReference type="Pfam" id="PF03009">
    <property type="entry name" value="GDPD"/>
    <property type="match status" value="1"/>
</dbReference>
<accession>A0A9K3L4A1</accession>
<evidence type="ECO:0000256" key="7">
    <source>
        <dbReference type="ARBA" id="ARBA00023136"/>
    </source>
</evidence>
<comment type="caution">
    <text evidence="9">The sequence shown here is derived from an EMBL/GenBank/DDBJ whole genome shotgun (WGS) entry which is preliminary data.</text>
</comment>
<evidence type="ECO:0000256" key="6">
    <source>
        <dbReference type="ARBA" id="ARBA00023098"/>
    </source>
</evidence>
<dbReference type="GO" id="GO:0016020">
    <property type="term" value="C:membrane"/>
    <property type="evidence" value="ECO:0007669"/>
    <property type="project" value="UniProtKB-SubCell"/>
</dbReference>
<evidence type="ECO:0000256" key="1">
    <source>
        <dbReference type="ARBA" id="ARBA00004370"/>
    </source>
</evidence>
<evidence type="ECO:0000256" key="3">
    <source>
        <dbReference type="ARBA" id="ARBA00022692"/>
    </source>
</evidence>
<evidence type="ECO:0000259" key="8">
    <source>
        <dbReference type="PROSITE" id="PS51704"/>
    </source>
</evidence>
<dbReference type="InterPro" id="IPR030395">
    <property type="entry name" value="GP_PDE_dom"/>
</dbReference>
<sequence>MVKFGGHVEAIRDGDLTNANLYLLPYNHMKSMIFEVRGKEEEKNDDGRDEFVQLWNQALDDAENDFRKARRDIWETMFAVVATHGDPHNREVAIRGAHPGNVLKLYADHVPDKTQAQELLVRMKEVYRSAEINSEGLRKIVKKYDKNKTTQLSAILLPSLYASNLYTGQKMIEESIGLLRELLDDQDGSGHFRPLIKNSSEFRHQESVENRMKEMEWLKNLVSSIPQEDLLPHLVAHRGFHHINDRNDKRPLENSLSAYEMAWTCGIHLCECDIAITKDEKLVLAHDENFQRLSLDNGSEISKRKVSDLTFRELISMPLLSGVRPPLLIDVLRSANAISEQSKLIIEVKPGNDTAAAALARLLIRHPDLRSNVAMIMSFDAATMHKLRRELAAAVLSDPDTALVATMRGYTSGTQLSSSPMNHHRRVTSYDHFGTLGGSFIGGGSSSFRQHHPSMDLGSIGLSISQTNLNGLSSTHAHPMNGHQHEDTTIPPTPAAEDIVSLAMEAKHMPKLMLLTVAHPPHKACELQVQYNELHRVDGWLAADDGSLDGVYLQYEEEMMTAEGAAYLRELSGRFLVGIWGYSGKDPDDFQTFEWLVKEGNCTFVNTDLPKHFRRDLPLL</sequence>
<dbReference type="GO" id="GO:0046475">
    <property type="term" value="P:glycerophospholipid catabolic process"/>
    <property type="evidence" value="ECO:0007669"/>
    <property type="project" value="TreeGrafter"/>
</dbReference>
<comment type="similarity">
    <text evidence="2">Belongs to the glycerophosphoryl diester phosphodiesterase family.</text>
</comment>
<dbReference type="GO" id="GO:0008081">
    <property type="term" value="F:phosphoric diester hydrolase activity"/>
    <property type="evidence" value="ECO:0007669"/>
    <property type="project" value="InterPro"/>
</dbReference>
<protein>
    <submittedName>
        <fullName evidence="9">Glycerophosphoryl diester phosphodiesterase</fullName>
    </submittedName>
</protein>
<keyword evidence="7" id="KW-0472">Membrane</keyword>
<dbReference type="PANTHER" id="PTHR42758">
    <property type="entry name" value="PHOSPHATIDYLGLYCEROL PHOSPHOLIPASE C"/>
    <property type="match status" value="1"/>
</dbReference>
<dbReference type="PANTHER" id="PTHR42758:SF2">
    <property type="entry name" value="PHOSPHATIDYLGLYCEROL PHOSPHOLIPASE C"/>
    <property type="match status" value="1"/>
</dbReference>
<name>A0A9K3L4A1_9STRA</name>
<dbReference type="EMBL" id="JAGRRH010000015">
    <property type="protein sequence ID" value="KAG7355414.1"/>
    <property type="molecule type" value="Genomic_DNA"/>
</dbReference>
<evidence type="ECO:0000313" key="10">
    <source>
        <dbReference type="Proteomes" id="UP000693970"/>
    </source>
</evidence>
<keyword evidence="5" id="KW-1133">Transmembrane helix</keyword>
<feature type="domain" description="GP-PDE" evidence="8">
    <location>
        <begin position="232"/>
        <end position="382"/>
    </location>
</feature>